<comment type="caution">
    <text evidence="1">The sequence shown here is derived from an EMBL/GenBank/DDBJ whole genome shotgun (WGS) entry which is preliminary data.</text>
</comment>
<name>A0A225DYY8_9BACT</name>
<keyword evidence="1" id="KW-0012">Acyltransferase</keyword>
<keyword evidence="2" id="KW-1185">Reference proteome</keyword>
<proteinExistence type="predicted"/>
<evidence type="ECO:0000313" key="2">
    <source>
        <dbReference type="Proteomes" id="UP000214646"/>
    </source>
</evidence>
<dbReference type="GO" id="GO:0016746">
    <property type="term" value="F:acyltransferase activity"/>
    <property type="evidence" value="ECO:0007669"/>
    <property type="project" value="UniProtKB-KW"/>
</dbReference>
<organism evidence="1 2">
    <name type="scientific">Fimbriiglobus ruber</name>
    <dbReference type="NCBI Taxonomy" id="1908690"/>
    <lineage>
        <taxon>Bacteria</taxon>
        <taxon>Pseudomonadati</taxon>
        <taxon>Planctomycetota</taxon>
        <taxon>Planctomycetia</taxon>
        <taxon>Gemmatales</taxon>
        <taxon>Gemmataceae</taxon>
        <taxon>Fimbriiglobus</taxon>
    </lineage>
</organism>
<sequence>MSAPRRFIEDMLHFAAEIPTVPVQRRMVLRDVAAARVRCPDRPGWPAVFLKAFARVAADMPVLRRAYVKLPWPHLVEYPTSVASIAVEREYEGEPAVFFGRVWNPAKLPLAEVHSRIREFAEDPIEDISSFRKLLSFARLPRPLRRLGMWLGLNISRTRPGQFGTFGLTAYSSLGATSLHPLSPLSVTLTYGVVGADGAVDVRIIYDHRVMDGATVARALARLEDELTGPILYELRGEVDESENEIHQLAERAVA</sequence>
<evidence type="ECO:0000313" key="1">
    <source>
        <dbReference type="EMBL" id="OWK43748.1"/>
    </source>
</evidence>
<reference evidence="2" key="1">
    <citation type="submission" date="2017-06" db="EMBL/GenBank/DDBJ databases">
        <title>Genome analysis of Fimbriiglobus ruber SP5, the first member of the order Planctomycetales with confirmed chitinolytic capability.</title>
        <authorList>
            <person name="Ravin N.V."/>
            <person name="Rakitin A.L."/>
            <person name="Ivanova A.A."/>
            <person name="Beletsky A.V."/>
            <person name="Kulichevskaya I.S."/>
            <person name="Mardanov A.V."/>
            <person name="Dedysh S.N."/>
        </authorList>
    </citation>
    <scope>NUCLEOTIDE SEQUENCE [LARGE SCALE GENOMIC DNA]</scope>
    <source>
        <strain evidence="2">SP5</strain>
    </source>
</reference>
<protein>
    <submittedName>
        <fullName evidence="1">Pyruvate/2-oxoglutarate dehydrogenase complex, dihydrolipoamide acyltransferase (E2) component</fullName>
    </submittedName>
</protein>
<gene>
    <name evidence="1" type="ORF">FRUB_03347</name>
</gene>
<accession>A0A225DYY8</accession>
<dbReference type="EMBL" id="NIDE01000004">
    <property type="protein sequence ID" value="OWK43748.1"/>
    <property type="molecule type" value="Genomic_DNA"/>
</dbReference>
<keyword evidence="1" id="KW-0808">Transferase</keyword>
<dbReference type="Proteomes" id="UP000214646">
    <property type="component" value="Unassembled WGS sequence"/>
</dbReference>
<dbReference type="SUPFAM" id="SSF52777">
    <property type="entry name" value="CoA-dependent acyltransferases"/>
    <property type="match status" value="1"/>
</dbReference>
<dbReference type="AlphaFoldDB" id="A0A225DYY8"/>
<dbReference type="Gene3D" id="3.30.559.10">
    <property type="entry name" value="Chloramphenicol acetyltransferase-like domain"/>
    <property type="match status" value="1"/>
</dbReference>
<dbReference type="InterPro" id="IPR023213">
    <property type="entry name" value="CAT-like_dom_sf"/>
</dbReference>
<keyword evidence="1" id="KW-0670">Pyruvate</keyword>